<feature type="transmembrane region" description="Helical" evidence="1">
    <location>
        <begin position="39"/>
        <end position="59"/>
    </location>
</feature>
<protein>
    <recommendedName>
        <fullName evidence="4">DUF3784 domain-containing protein</fullName>
    </recommendedName>
</protein>
<evidence type="ECO:0000313" key="2">
    <source>
        <dbReference type="EMBL" id="OGE90321.1"/>
    </source>
</evidence>
<reference evidence="2 3" key="1">
    <citation type="journal article" date="2016" name="Nat. Commun.">
        <title>Thousands of microbial genomes shed light on interconnected biogeochemical processes in an aquifer system.</title>
        <authorList>
            <person name="Anantharaman K."/>
            <person name="Brown C.T."/>
            <person name="Hug L.A."/>
            <person name="Sharon I."/>
            <person name="Castelle C.J."/>
            <person name="Probst A.J."/>
            <person name="Thomas B.C."/>
            <person name="Singh A."/>
            <person name="Wilkins M.J."/>
            <person name="Karaoz U."/>
            <person name="Brodie E.L."/>
            <person name="Williams K.H."/>
            <person name="Hubbard S.S."/>
            <person name="Banfield J.F."/>
        </authorList>
    </citation>
    <scope>NUCLEOTIDE SEQUENCE [LARGE SCALE GENOMIC DNA]</scope>
</reference>
<dbReference type="AlphaFoldDB" id="A0A1F5PKA0"/>
<name>A0A1F5PKA0_9BACT</name>
<dbReference type="EMBL" id="MFEY01000007">
    <property type="protein sequence ID" value="OGE90321.1"/>
    <property type="molecule type" value="Genomic_DNA"/>
</dbReference>
<keyword evidence="1" id="KW-1133">Transmembrane helix</keyword>
<keyword evidence="1" id="KW-0472">Membrane</keyword>
<evidence type="ECO:0008006" key="4">
    <source>
        <dbReference type="Google" id="ProtNLM"/>
    </source>
</evidence>
<dbReference type="Proteomes" id="UP000177682">
    <property type="component" value="Unassembled WGS sequence"/>
</dbReference>
<sequence>MEQIISVSLLLGVYVVAISLVGEGKIIDERDMQHRYTSNRLALIAGTVILSIGVLVQLFNHALDYWLLAGLIAINLVKIVSLIYSNYRH</sequence>
<accession>A0A1F5PKA0</accession>
<feature type="transmembrane region" description="Helical" evidence="1">
    <location>
        <begin position="6"/>
        <end position="27"/>
    </location>
</feature>
<keyword evidence="1" id="KW-0812">Transmembrane</keyword>
<evidence type="ECO:0000256" key="1">
    <source>
        <dbReference type="SAM" id="Phobius"/>
    </source>
</evidence>
<comment type="caution">
    <text evidence="2">The sequence shown here is derived from an EMBL/GenBank/DDBJ whole genome shotgun (WGS) entry which is preliminary data.</text>
</comment>
<proteinExistence type="predicted"/>
<gene>
    <name evidence="2" type="ORF">A3E29_04505</name>
</gene>
<organism evidence="2 3">
    <name type="scientific">Candidatus Doudnabacteria bacterium RIFCSPHIGHO2_12_FULL_48_16</name>
    <dbReference type="NCBI Taxonomy" id="1817838"/>
    <lineage>
        <taxon>Bacteria</taxon>
        <taxon>Candidatus Doudnaibacteriota</taxon>
    </lineage>
</organism>
<feature type="transmembrane region" description="Helical" evidence="1">
    <location>
        <begin position="65"/>
        <end position="84"/>
    </location>
</feature>
<evidence type="ECO:0000313" key="3">
    <source>
        <dbReference type="Proteomes" id="UP000177682"/>
    </source>
</evidence>